<evidence type="ECO:0000313" key="14">
    <source>
        <dbReference type="Proteomes" id="UP001597216"/>
    </source>
</evidence>
<accession>A0ABW3T2F1</accession>
<evidence type="ECO:0000256" key="6">
    <source>
        <dbReference type="ARBA" id="ARBA00023136"/>
    </source>
</evidence>
<dbReference type="InterPro" id="IPR037066">
    <property type="entry name" value="Plug_dom_sf"/>
</dbReference>
<dbReference type="InterPro" id="IPR036942">
    <property type="entry name" value="Beta-barrel_TonB_sf"/>
</dbReference>
<reference evidence="14" key="1">
    <citation type="journal article" date="2019" name="Int. J. Syst. Evol. Microbiol.">
        <title>The Global Catalogue of Microorganisms (GCM) 10K type strain sequencing project: providing services to taxonomists for standard genome sequencing and annotation.</title>
        <authorList>
            <consortium name="The Broad Institute Genomics Platform"/>
            <consortium name="The Broad Institute Genome Sequencing Center for Infectious Disease"/>
            <person name="Wu L."/>
            <person name="Ma J."/>
        </authorList>
    </citation>
    <scope>NUCLEOTIDE SEQUENCE [LARGE SCALE GENOMIC DNA]</scope>
    <source>
        <strain evidence="14">CCUG 55074</strain>
    </source>
</reference>
<dbReference type="InterPro" id="IPR000531">
    <property type="entry name" value="Beta-barrel_TonB"/>
</dbReference>
<dbReference type="InterPro" id="IPR012910">
    <property type="entry name" value="Plug_dom"/>
</dbReference>
<dbReference type="Gene3D" id="2.40.170.20">
    <property type="entry name" value="TonB-dependent receptor, beta-barrel domain"/>
    <property type="match status" value="1"/>
</dbReference>
<dbReference type="Pfam" id="PF07715">
    <property type="entry name" value="Plug"/>
    <property type="match status" value="1"/>
</dbReference>
<dbReference type="PROSITE" id="PS52016">
    <property type="entry name" value="TONB_DEPENDENT_REC_3"/>
    <property type="match status" value="1"/>
</dbReference>
<keyword evidence="4 8" id="KW-0812">Transmembrane</keyword>
<evidence type="ECO:0000256" key="10">
    <source>
        <dbReference type="SAM" id="SignalP"/>
    </source>
</evidence>
<comment type="similarity">
    <text evidence="8 9">Belongs to the TonB-dependent receptor family.</text>
</comment>
<dbReference type="InterPro" id="IPR039426">
    <property type="entry name" value="TonB-dep_rcpt-like"/>
</dbReference>
<keyword evidence="13" id="KW-0675">Receptor</keyword>
<evidence type="ECO:0000256" key="1">
    <source>
        <dbReference type="ARBA" id="ARBA00004571"/>
    </source>
</evidence>
<feature type="chain" id="PRO_5046479530" evidence="10">
    <location>
        <begin position="26"/>
        <end position="1000"/>
    </location>
</feature>
<protein>
    <submittedName>
        <fullName evidence="13">TonB-dependent receptor plug domain-containing protein</fullName>
    </submittedName>
</protein>
<keyword evidence="10" id="KW-0732">Signal</keyword>
<comment type="caution">
    <text evidence="13">The sequence shown here is derived from an EMBL/GenBank/DDBJ whole genome shotgun (WGS) entry which is preliminary data.</text>
</comment>
<keyword evidence="5 9" id="KW-0798">TonB box</keyword>
<evidence type="ECO:0000256" key="2">
    <source>
        <dbReference type="ARBA" id="ARBA00022448"/>
    </source>
</evidence>
<keyword evidence="7 8" id="KW-0998">Cell outer membrane</keyword>
<dbReference type="SUPFAM" id="SSF56935">
    <property type="entry name" value="Porins"/>
    <property type="match status" value="1"/>
</dbReference>
<keyword evidence="6 8" id="KW-0472">Membrane</keyword>
<evidence type="ECO:0000256" key="9">
    <source>
        <dbReference type="RuleBase" id="RU003357"/>
    </source>
</evidence>
<evidence type="ECO:0000259" key="12">
    <source>
        <dbReference type="Pfam" id="PF07715"/>
    </source>
</evidence>
<evidence type="ECO:0000256" key="3">
    <source>
        <dbReference type="ARBA" id="ARBA00022452"/>
    </source>
</evidence>
<keyword evidence="3 8" id="KW-1134">Transmembrane beta strand</keyword>
<keyword evidence="14" id="KW-1185">Reference proteome</keyword>
<evidence type="ECO:0000259" key="11">
    <source>
        <dbReference type="Pfam" id="PF00593"/>
    </source>
</evidence>
<keyword evidence="2 8" id="KW-0813">Transport</keyword>
<evidence type="ECO:0000256" key="8">
    <source>
        <dbReference type="PROSITE-ProRule" id="PRU01360"/>
    </source>
</evidence>
<comment type="subcellular location">
    <subcellularLocation>
        <location evidence="1 8">Cell outer membrane</location>
        <topology evidence="1 8">Multi-pass membrane protein</topology>
    </subcellularLocation>
</comment>
<evidence type="ECO:0000256" key="4">
    <source>
        <dbReference type="ARBA" id="ARBA00022692"/>
    </source>
</evidence>
<dbReference type="PANTHER" id="PTHR47234">
    <property type="match status" value="1"/>
</dbReference>
<feature type="domain" description="TonB-dependent receptor-like beta-barrel" evidence="11">
    <location>
        <begin position="526"/>
        <end position="966"/>
    </location>
</feature>
<organism evidence="13 14">
    <name type="scientific">Phenylobacterium conjunctum</name>
    <dbReference type="NCBI Taxonomy" id="1298959"/>
    <lineage>
        <taxon>Bacteria</taxon>
        <taxon>Pseudomonadati</taxon>
        <taxon>Pseudomonadota</taxon>
        <taxon>Alphaproteobacteria</taxon>
        <taxon>Caulobacterales</taxon>
        <taxon>Caulobacteraceae</taxon>
        <taxon>Phenylobacterium</taxon>
    </lineage>
</organism>
<evidence type="ECO:0000256" key="7">
    <source>
        <dbReference type="ARBA" id="ARBA00023237"/>
    </source>
</evidence>
<gene>
    <name evidence="13" type="ORF">ACFQ27_10060</name>
</gene>
<dbReference type="RefSeq" id="WP_377353489.1">
    <property type="nucleotide sequence ID" value="NZ_JBHTLQ010000018.1"/>
</dbReference>
<sequence length="1000" mass="106568">MSKSRYFCGGSAVAVALAFAGSAFAAETNASATTVEEVVVTGSFIAGTSEKGAQPVDVVGAAELAKQGSPSIVQFVKTVTSAQSSLGESNRYNGGAGSASINLRGLGSSRTLVLMNGHRLANSTAAAFQGGGADLNVIPTAAIGRIEILKDGAAATYGSDAIAGVVNFITRKDLEGFEFNGNYGYIKDSSGDWDASLAYGHQFDAGNVLFTAGYRERGRLAVDDRDFARVPFESVFYGGWSGSASPGVYGTPSGATLFRDNGCNELGSQLLTATLKPTTTAAGNAALCRYQFTHFNDLVNEEHHYQLYGEVNFQLSDNIDFHAEGFWNRSDVPDQRISPANLTTQFPTANTSGSTAAPGYNNQTRYFVPANNPGLIALRTACAAPLSAAQCAAMAGGVTTSQASWRLIGVEGHPTNSDGADHQDIQRTSWRISAGLKGKFTEGMLSGINWDTNLLFMEVQSNVVTNDLLVNRIQRAFNGLGGPNCDWRTGTPGQGNCKWLNPFSNGIATSAITGASNPFYNSAVANDKAMLAWLYGSYTQISTNQIIVADAVVSGETPIALPGGNIAWAAGAQYRYERNVDDWSDLGDVGATPCVDSIDGQQGQCPNPVGPFIFFGAQKDYDVDGRVGAAFAEFKLPVLDNLEVNVAVRHEDFGGQVGSTTNPKISAKWQATDWLAFRATAGSTFRAPPPTIVAPGSTKGVRQLGGTYRGALIVNNPDLQPETADTLNLGVILDLGNFSASLDYYKFDFQDELIQEDPSQLFATLGQAGACAKPALAARFVFANGVCSQANVLQETIRWVNGPQTKTSGFDVRAQYDFDNVFGMDLWGARATVGAEASILKEYKRGAVTLLEDSSITIAPAVDRAGLHDLTGEFFSYPKLRANAFINLRADNWNLRYQLLYREGTTLAGPVCAGDASAGLTADCRYNYGTGTYQSVGKLDDYFQHDLTLTVDLPWDTTVTGSIQNVLDTDPPFAQSFYNYDLTNGNPLGRVIKLGVKKRF</sequence>
<evidence type="ECO:0000313" key="13">
    <source>
        <dbReference type="EMBL" id="MFD1190922.1"/>
    </source>
</evidence>
<dbReference type="PANTHER" id="PTHR47234:SF2">
    <property type="entry name" value="TONB-DEPENDENT RECEPTOR"/>
    <property type="match status" value="1"/>
</dbReference>
<evidence type="ECO:0000256" key="5">
    <source>
        <dbReference type="ARBA" id="ARBA00023077"/>
    </source>
</evidence>
<dbReference type="Gene3D" id="2.170.130.10">
    <property type="entry name" value="TonB-dependent receptor, plug domain"/>
    <property type="match status" value="1"/>
</dbReference>
<dbReference type="Proteomes" id="UP001597216">
    <property type="component" value="Unassembled WGS sequence"/>
</dbReference>
<dbReference type="Pfam" id="PF00593">
    <property type="entry name" value="TonB_dep_Rec_b-barrel"/>
    <property type="match status" value="1"/>
</dbReference>
<dbReference type="EMBL" id="JBHTLQ010000018">
    <property type="protein sequence ID" value="MFD1190922.1"/>
    <property type="molecule type" value="Genomic_DNA"/>
</dbReference>
<proteinExistence type="inferred from homology"/>
<name>A0ABW3T2F1_9CAUL</name>
<feature type="domain" description="TonB-dependent receptor plug" evidence="12">
    <location>
        <begin position="51"/>
        <end position="165"/>
    </location>
</feature>
<feature type="signal peptide" evidence="10">
    <location>
        <begin position="1"/>
        <end position="25"/>
    </location>
</feature>